<keyword evidence="3 4" id="KW-0732">Signal</keyword>
<dbReference type="PANTHER" id="PTHR30024">
    <property type="entry name" value="ALIPHATIC SULFONATES-BINDING PROTEIN-RELATED"/>
    <property type="match status" value="1"/>
</dbReference>
<dbReference type="Gene3D" id="3.40.190.10">
    <property type="entry name" value="Periplasmic binding protein-like II"/>
    <property type="match status" value="2"/>
</dbReference>
<name>A0A0C6P7P0_BORBO</name>
<dbReference type="GeneID" id="56480314"/>
<evidence type="ECO:0000256" key="4">
    <source>
        <dbReference type="SAM" id="SignalP"/>
    </source>
</evidence>
<dbReference type="Proteomes" id="UP000007564">
    <property type="component" value="Chromosome"/>
</dbReference>
<evidence type="ECO:0000256" key="1">
    <source>
        <dbReference type="ARBA" id="ARBA00004418"/>
    </source>
</evidence>
<reference evidence="6 7" key="1">
    <citation type="journal article" date="2012" name="BMC Genomics">
        <title>Comparative genomics of the classical Bordetella subspecies: the evolution and exchange of virulence-associated diversity amongst closely related pathogens.</title>
        <authorList>
            <person name="Park J."/>
            <person name="Zhang Y."/>
            <person name="Buboltz A.M."/>
            <person name="Zhang X."/>
            <person name="Schuster S.C."/>
            <person name="Ahuja U."/>
            <person name="Liu M."/>
            <person name="Miller J.F."/>
            <person name="Sebaihia M."/>
            <person name="Bentley S.D."/>
            <person name="Parkhill J."/>
            <person name="Harvill E.T."/>
        </authorList>
    </citation>
    <scope>NUCLEOTIDE SEQUENCE [LARGE SCALE GENOMIC DNA]</scope>
    <source>
        <strain evidence="6 7">253</strain>
    </source>
</reference>
<feature type="signal peptide" evidence="4">
    <location>
        <begin position="1"/>
        <end position="34"/>
    </location>
</feature>
<dbReference type="GO" id="GO:0042918">
    <property type="term" value="P:alkanesulfonate transmembrane transport"/>
    <property type="evidence" value="ECO:0007669"/>
    <property type="project" value="TreeGrafter"/>
</dbReference>
<dbReference type="PANTHER" id="PTHR30024:SF47">
    <property type="entry name" value="TAURINE-BINDING PERIPLASMIC PROTEIN"/>
    <property type="match status" value="1"/>
</dbReference>
<dbReference type="KEGG" id="bbh:BN112_2426"/>
<organism evidence="6 7">
    <name type="scientific">Bordetella bronchiseptica 253</name>
    <dbReference type="NCBI Taxonomy" id="568707"/>
    <lineage>
        <taxon>Bacteria</taxon>
        <taxon>Pseudomonadati</taxon>
        <taxon>Pseudomonadota</taxon>
        <taxon>Betaproteobacteria</taxon>
        <taxon>Burkholderiales</taxon>
        <taxon>Alcaligenaceae</taxon>
        <taxon>Bordetella</taxon>
    </lineage>
</organism>
<comment type="subcellular location">
    <subcellularLocation>
        <location evidence="1">Periplasm</location>
    </subcellularLocation>
</comment>
<evidence type="ECO:0000313" key="7">
    <source>
        <dbReference type="Proteomes" id="UP000007564"/>
    </source>
</evidence>
<dbReference type="Pfam" id="PF09084">
    <property type="entry name" value="NMT1"/>
    <property type="match status" value="1"/>
</dbReference>
<evidence type="ECO:0000256" key="2">
    <source>
        <dbReference type="ARBA" id="ARBA00010742"/>
    </source>
</evidence>
<dbReference type="GO" id="GO:0042597">
    <property type="term" value="C:periplasmic space"/>
    <property type="evidence" value="ECO:0007669"/>
    <property type="project" value="UniProtKB-SubCell"/>
</dbReference>
<gene>
    <name evidence="6" type="ORF">BN112_2426</name>
</gene>
<comment type="similarity">
    <text evidence="2">Belongs to the bacterial solute-binding protein SsuA/TauA family.</text>
</comment>
<dbReference type="SUPFAM" id="SSF53850">
    <property type="entry name" value="Periplasmic binding protein-like II"/>
    <property type="match status" value="1"/>
</dbReference>
<dbReference type="OrthoDB" id="8892982at2"/>
<dbReference type="AlphaFoldDB" id="A0A0C6P7P0"/>
<evidence type="ECO:0000313" key="6">
    <source>
        <dbReference type="EMBL" id="CCJ54343.1"/>
    </source>
</evidence>
<sequence>MHDLLQPLRRGMARGLFACSALLGAALLPASAGAAKPIAVTLAVGGKSSVNYLPLTLAERLGYFKDEGLDVKITDFASGSKALQSLVGGSADVVMGYYDHTIQMHAKNQDIRAFVQTGRYPGLVMGVTKGFADKYRGLQDLKGARVGVIGPGSSTHFMLNYLLQKEGVALDAPSIVAVGVGPMVVAAVKQQKVDVVVNVEPVTTMMERDGDIKVVADTRTEAGTRAVYDGIYPAAVLYARNGLLEKQPEVAQKLASAMVRTLQWIAAATPQQIVDAMPSDYYLGDKALYLAVIEKSIHLYSPDGLMRQEDAETAYRVLKKFDNSVAKAGDFDLHQTYTNDFVTRATASLAAAKP</sequence>
<feature type="domain" description="SsuA/THI5-like" evidence="5">
    <location>
        <begin position="51"/>
        <end position="267"/>
    </location>
</feature>
<dbReference type="HOGENOM" id="CLU_052162_0_0_4"/>
<proteinExistence type="inferred from homology"/>
<protein>
    <submittedName>
        <fullName evidence="6">Putative exported protein</fullName>
    </submittedName>
</protein>
<dbReference type="EMBL" id="HE965806">
    <property type="protein sequence ID" value="CCJ54343.1"/>
    <property type="molecule type" value="Genomic_DNA"/>
</dbReference>
<evidence type="ECO:0000256" key="3">
    <source>
        <dbReference type="ARBA" id="ARBA00022729"/>
    </source>
</evidence>
<dbReference type="RefSeq" id="WP_003808730.1">
    <property type="nucleotide sequence ID" value="NC_019382.1"/>
</dbReference>
<evidence type="ECO:0000259" key="5">
    <source>
        <dbReference type="Pfam" id="PF09084"/>
    </source>
</evidence>
<feature type="chain" id="PRO_5002200516" evidence="4">
    <location>
        <begin position="35"/>
        <end position="354"/>
    </location>
</feature>
<accession>A0A0C6P7P0</accession>
<dbReference type="InterPro" id="IPR015168">
    <property type="entry name" value="SsuA/THI5"/>
</dbReference>